<dbReference type="SUPFAM" id="SSF51261">
    <property type="entry name" value="Duplicated hybrid motif"/>
    <property type="match status" value="1"/>
</dbReference>
<dbReference type="InterPro" id="IPR016047">
    <property type="entry name" value="M23ase_b-sheet_dom"/>
</dbReference>
<dbReference type="CDD" id="cd12797">
    <property type="entry name" value="M23_peptidase"/>
    <property type="match status" value="1"/>
</dbReference>
<dbReference type="SUPFAM" id="SSF49265">
    <property type="entry name" value="Fibronectin type III"/>
    <property type="match status" value="1"/>
</dbReference>
<dbReference type="InterPro" id="IPR050708">
    <property type="entry name" value="T6SS_VgrG/RHS"/>
</dbReference>
<feature type="signal peptide" evidence="1">
    <location>
        <begin position="1"/>
        <end position="31"/>
    </location>
</feature>
<dbReference type="RefSeq" id="WP_350403379.1">
    <property type="nucleotide sequence ID" value="NZ_JBELOE010000296.1"/>
</dbReference>
<keyword evidence="4" id="KW-1185">Reference proteome</keyword>
<dbReference type="Gene3D" id="2.70.70.10">
    <property type="entry name" value="Glucose Permease (Domain IIA)"/>
    <property type="match status" value="1"/>
</dbReference>
<feature type="domain" description="Fibronectin type-III" evidence="2">
    <location>
        <begin position="228"/>
        <end position="328"/>
    </location>
</feature>
<dbReference type="NCBIfam" id="TIGR03696">
    <property type="entry name" value="Rhs_assc_core"/>
    <property type="match status" value="1"/>
</dbReference>
<proteinExistence type="predicted"/>
<comment type="caution">
    <text evidence="3">The sequence shown here is derived from an EMBL/GenBank/DDBJ whole genome shotgun (WGS) entry which is preliminary data.</text>
</comment>
<gene>
    <name evidence="3" type="ORF">ABS311_20975</name>
</gene>
<dbReference type="InterPro" id="IPR022385">
    <property type="entry name" value="Rhs_assc_core"/>
</dbReference>
<reference evidence="3 4" key="1">
    <citation type="submission" date="2024-06" db="EMBL/GenBank/DDBJ databases">
        <authorList>
            <person name="Chen R.Y."/>
        </authorList>
    </citation>
    <scope>NUCLEOTIDE SEQUENCE [LARGE SCALE GENOMIC DNA]</scope>
    <source>
        <strain evidence="3 4">D2</strain>
    </source>
</reference>
<dbReference type="Gene3D" id="2.60.40.10">
    <property type="entry name" value="Immunoglobulins"/>
    <property type="match status" value="2"/>
</dbReference>
<dbReference type="InterPro" id="IPR011055">
    <property type="entry name" value="Dup_hybrid_motif"/>
</dbReference>
<sequence>MIIQPTILRAIQLVQACLTCILLLSSFSAFALVSGPIYSTTGEYTISWTNSSSSACNTNYKIVEHRNNVYTKTFYERNNWRKEYAFSGRYNGVYKYDVYYYKCGTISANGWLYAGSTHVEVDLRNPAEDFIKPIAPVEGQSYAANQDVVARAVVGDPDNSVVQVEFMLDGSGWNADSTPPYSYNLGKKYPGKHVVAYRALYSNGQYSDVVTRSLTFDSANTISPPLTPVSNVEALSTHDNSALLTWEESSSEYCDTILYTLEGPDFQTTNIVPCDLGYVELNGLTDGDSYSGTVSVRYRWDNQDGSLITGSKYGEYSNPVSFSFTHSSTSGFVIVTPTSPYNGAIYEVGQSIKISASVESQNNEEIRFVQFSIKNSSGSYDHSMDYSAPFEITRTFNAEGSKTINFIAMNTHGHTSKQVSRIINIEPATSVTLTPTSPVQGQDYHLRTALELSANVTGYVEHVEFTTGNRTIIDDEAPYSQSLHYTELNTSGTKTVSYRAKKIDGSYTPTQTVDINVLPFSSSSDNQSSIYTVGRNGSTPVNFGVENRGQLDVNIPIVVPEGATGGMTPHFSLAYNSNKRADRRTFFMPYGEVGLGWSLNGVSQIRRCLTGKDESVSELSGLPADNLCLDGSLLVEKSRSSYHNTITYKPEDDPSKTITFNLNGSWFEVTHANGDKFVYGMGDGKFTGFKNYSGNEYVSETLGWAVEQATDAFGNWIEYEYIEQSEYGSPIVKYVKYGRAGNSGNYHSLTFIYSNWLYSEMPYSLNSIKVNKHSASTTRIKSYNLRQVDDVFESVGHAILDKVQECYKDSSQCYPSLNFGYKRYQPYESTSSSEYDRAKLTSLTEGQNVSGNGGYKRFEVEYQPLYDTEQNYNYDMPLDDLFSYWHHNWSTPSFTSGDMNSIPNVTVRNGTDSSFSELIALVPQRVTRYSPTGQADVTTYRFGSFYDSTKNKGFLGTNLLVSHNETTGIWTKTYYRMDDELAGKVARKTVYYETPGGTRTYLASKDWVYSVYNSGGYKIPQLEQVITELYEDNTRYGYTLESYNRTRHYNSMLDELTVTKQFSTGKTDASHTASTWGDIGLASATGVVKIQTNTTTYSTKSRLLSSEDIYGYGSQSKSVTYSYDSSGLLLELETHSPSGLNVEYTYSNNLLHTTTIYGDDIKTRTESIDAYYNQKTPKVMTNALGHTSSIIEFDPVFDVPVAFRDVNGRVSRTGIDDYGWVSSTTSPDGVTTSIVYESCYKISCEAVQGFIPAYRKVTTSDITPIQIEYFDAAHQTVRTMAQGFDAVDWRIVDTVYDSLGRVEKQSVPYMQGDAVHYRLYEYDEKGRAEKVTYPDGGVKTTEYSVEGALVKKTETFEDQVTITYINAAGEVKKKVEKVETAYHSEADIVTNYRYDSAGYFWTVELDGTSRGEPKATTYFNYDVYGNQLSVTSPNAGKITNVYNALGELKMSTDAKQQQTFFSYDELGRKTQVVTEDGIDNWYYDPVGYIGAIDYVTNNNDYTKEYDYDSDSKLQSVTVTIGTGTSAHSYTESFSYDSYGRLEGVSNPINDGYEIDYSNTGYADQLRTLSGTVLKDIQAMDAFGVSKTSRECSGSCNIVTNIVRDKRTGRATENLVDRAYGSQTQLFKHKTKWTKKGNVDYQERWNSQGYFKDSYHYDSLNRLSKEENYVNGTLERTLDTHHTLMGNIQKKESDNGTDTSVTDYAYRYWSEGKYVGPHAVRGFNIDGEYVYINYDDNGSIVKYNYTSSQDKHIHYNAKGKVKEIIIGSNPNNYAANDYSERFKYSPDGELYWKETRQLINGQPFVYQTHYAGSYEKKFAVNGGNQVYESVRIGGDIELRRSTAENGSQSEYYLFLHKNYLGSVIGITDMSGNIVSQLAYESFGQRRNPTDAESLKKAVNEALMQNLGNITEDGFTGHDMLSSGFIHMKGRVYDPVIGRFLSPDPVVQAPYFSQSWNSYSYAWNNPLRYTDPSGYSNASMDCSTQTEGQTQCTVTKIESIETGMTCSSNQRCNVVGGADRSDLTIYVKVDDNFLRSISGSSNAHKRRWVNPTGGSVRGADAQSSCGGGFSCPRSRGGQHNSIDYEAKLDQDVVAVTDGKVSKIGYFKYVKGDSSKQLQYVQITAIDGDDTYVIKQGYVQPLAGLKIGEKVSAGQVIGKYSKSLAPAYGKGITEHVHVQIEKNGNFVNPQDYIP</sequence>
<dbReference type="Pfam" id="PF17957">
    <property type="entry name" value="Big_7"/>
    <property type="match status" value="1"/>
</dbReference>
<evidence type="ECO:0000313" key="4">
    <source>
        <dbReference type="Proteomes" id="UP001467690"/>
    </source>
</evidence>
<dbReference type="PROSITE" id="PS50853">
    <property type="entry name" value="FN3"/>
    <property type="match status" value="1"/>
</dbReference>
<dbReference type="InterPro" id="IPR036116">
    <property type="entry name" value="FN3_sf"/>
</dbReference>
<dbReference type="Gene3D" id="2.180.10.10">
    <property type="entry name" value="RHS repeat-associated core"/>
    <property type="match status" value="1"/>
</dbReference>
<protein>
    <submittedName>
        <fullName evidence="3">RHS repeat-associated core domain-containing protein</fullName>
    </submittedName>
</protein>
<dbReference type="InterPro" id="IPR013783">
    <property type="entry name" value="Ig-like_fold"/>
</dbReference>
<evidence type="ECO:0000259" key="2">
    <source>
        <dbReference type="PROSITE" id="PS50853"/>
    </source>
</evidence>
<feature type="chain" id="PRO_5046121406" evidence="1">
    <location>
        <begin position="32"/>
        <end position="2191"/>
    </location>
</feature>
<dbReference type="EMBL" id="JBELOE010000296">
    <property type="protein sequence ID" value="MER2494355.1"/>
    <property type="molecule type" value="Genomic_DNA"/>
</dbReference>
<accession>A0ABV1RN87</accession>
<dbReference type="InterPro" id="IPR003961">
    <property type="entry name" value="FN3_dom"/>
</dbReference>
<evidence type="ECO:0000256" key="1">
    <source>
        <dbReference type="SAM" id="SignalP"/>
    </source>
</evidence>
<keyword evidence="1" id="KW-0732">Signal</keyword>
<name>A0ABV1RN87_9ALTE</name>
<organism evidence="3 4">
    <name type="scientific">Catenovulum sediminis</name>
    <dbReference type="NCBI Taxonomy" id="1740262"/>
    <lineage>
        <taxon>Bacteria</taxon>
        <taxon>Pseudomonadati</taxon>
        <taxon>Pseudomonadota</taxon>
        <taxon>Gammaproteobacteria</taxon>
        <taxon>Alteromonadales</taxon>
        <taxon>Alteromonadaceae</taxon>
        <taxon>Catenovulum</taxon>
    </lineage>
</organism>
<evidence type="ECO:0000313" key="3">
    <source>
        <dbReference type="EMBL" id="MER2494355.1"/>
    </source>
</evidence>
<dbReference type="PANTHER" id="PTHR32305:SF15">
    <property type="entry name" value="PROTEIN RHSA-RELATED"/>
    <property type="match status" value="1"/>
</dbReference>
<dbReference type="Proteomes" id="UP001467690">
    <property type="component" value="Unassembled WGS sequence"/>
</dbReference>
<dbReference type="PANTHER" id="PTHR32305">
    <property type="match status" value="1"/>
</dbReference>
<dbReference type="Pfam" id="PF01551">
    <property type="entry name" value="Peptidase_M23"/>
    <property type="match status" value="1"/>
</dbReference>